<evidence type="ECO:0000256" key="4">
    <source>
        <dbReference type="SAM" id="SignalP"/>
    </source>
</evidence>
<dbReference type="Gene3D" id="2.120.10.30">
    <property type="entry name" value="TolB, C-terminal domain"/>
    <property type="match status" value="1"/>
</dbReference>
<keyword evidence="7" id="KW-1185">Reference proteome</keyword>
<name>A0A8S1C740_9INSE</name>
<gene>
    <name evidence="6" type="ORF">CLODIP_2_CD06934</name>
</gene>
<comment type="similarity">
    <text evidence="1">Belongs to the strictosidine synthase family.</text>
</comment>
<dbReference type="GO" id="GO:0016787">
    <property type="term" value="F:hydrolase activity"/>
    <property type="evidence" value="ECO:0007669"/>
    <property type="project" value="TreeGrafter"/>
</dbReference>
<feature type="domain" description="Strictosidine synthase conserved region" evidence="5">
    <location>
        <begin position="163"/>
        <end position="245"/>
    </location>
</feature>
<evidence type="ECO:0000259" key="5">
    <source>
        <dbReference type="Pfam" id="PF03088"/>
    </source>
</evidence>
<organism evidence="6 7">
    <name type="scientific">Cloeon dipterum</name>
    <dbReference type="NCBI Taxonomy" id="197152"/>
    <lineage>
        <taxon>Eukaryota</taxon>
        <taxon>Metazoa</taxon>
        <taxon>Ecdysozoa</taxon>
        <taxon>Arthropoda</taxon>
        <taxon>Hexapoda</taxon>
        <taxon>Insecta</taxon>
        <taxon>Pterygota</taxon>
        <taxon>Palaeoptera</taxon>
        <taxon>Ephemeroptera</taxon>
        <taxon>Pisciforma</taxon>
        <taxon>Baetidae</taxon>
        <taxon>Cloeon</taxon>
    </lineage>
</organism>
<keyword evidence="2" id="KW-0597">Phosphoprotein</keyword>
<dbReference type="GO" id="GO:0012505">
    <property type="term" value="C:endomembrane system"/>
    <property type="evidence" value="ECO:0007669"/>
    <property type="project" value="TreeGrafter"/>
</dbReference>
<comment type="caution">
    <text evidence="6">The sequence shown here is derived from an EMBL/GenBank/DDBJ whole genome shotgun (WGS) entry which is preliminary data.</text>
</comment>
<dbReference type="SUPFAM" id="SSF63829">
    <property type="entry name" value="Calcium-dependent phosphotriesterase"/>
    <property type="match status" value="1"/>
</dbReference>
<reference evidence="6 7" key="1">
    <citation type="submission" date="2020-04" db="EMBL/GenBank/DDBJ databases">
        <authorList>
            <person name="Alioto T."/>
            <person name="Alioto T."/>
            <person name="Gomez Garrido J."/>
        </authorList>
    </citation>
    <scope>NUCLEOTIDE SEQUENCE [LARGE SCALE GENOMIC DNA]</scope>
</reference>
<feature type="chain" id="PRO_5035909599" description="Strictosidine synthase conserved region domain-containing protein" evidence="4">
    <location>
        <begin position="20"/>
        <end position="401"/>
    </location>
</feature>
<evidence type="ECO:0000256" key="3">
    <source>
        <dbReference type="ARBA" id="ARBA00023180"/>
    </source>
</evidence>
<proteinExistence type="inferred from homology"/>
<keyword evidence="3" id="KW-0325">Glycoprotein</keyword>
<dbReference type="Proteomes" id="UP000494165">
    <property type="component" value="Unassembled WGS sequence"/>
</dbReference>
<dbReference type="Pfam" id="PF20067">
    <property type="entry name" value="SSL_N"/>
    <property type="match status" value="1"/>
</dbReference>
<protein>
    <recommendedName>
        <fullName evidence="5">Strictosidine synthase conserved region domain-containing protein</fullName>
    </recommendedName>
</protein>
<dbReference type="InterPro" id="IPR018119">
    <property type="entry name" value="Strictosidine_synth_cons-reg"/>
</dbReference>
<evidence type="ECO:0000313" key="6">
    <source>
        <dbReference type="EMBL" id="CAB3363935.1"/>
    </source>
</evidence>
<evidence type="ECO:0000256" key="2">
    <source>
        <dbReference type="ARBA" id="ARBA00022553"/>
    </source>
</evidence>
<accession>A0A8S1C740</accession>
<dbReference type="AlphaFoldDB" id="A0A8S1C740"/>
<feature type="signal peptide" evidence="4">
    <location>
        <begin position="1"/>
        <end position="19"/>
    </location>
</feature>
<sequence length="401" mass="44032">MTKLLAIFIVFIAIAFLPGLPPELDFTPYTPSEPMDFTGPLAPNDKLNGAEKLFEGKIVNPEGLASANGSIYASSRGGDIVKVVGDKLVTIANIGHQCEGYWEEKKCGRSLGMAFDSKGYLYVVDAYYGIFKINVNTGKVGHLIKTDQPIAGKPVKIANSVVVGKDSTVYWTASSCDTTFDDAVIAMFGDASGRLFKFDPATKTNTLLLDKIHFANGLALSPNEDFLIVAETVRCRVIRYWLKGPKQGTSDVFVDGLPGIPDNIKVNTEGLFDITVPLQRTKSIPLASDLVAPYPLVRRFLARLFYLMEVPFAMIQENYPNFYSGLITHWIGSFDPLLPLFPKELLVVQVDQNGKVVSSLQSTDDKVNLISDVVVAGNYYYLGSPFNNYLGRVKKTKVKAE</sequence>
<dbReference type="PANTHER" id="PTHR10426:SF88">
    <property type="entry name" value="ADIPOCYTE PLASMA MEMBRANE-ASSOCIATED PROTEIN HEMOMUCIN-RELATED"/>
    <property type="match status" value="1"/>
</dbReference>
<evidence type="ECO:0000313" key="7">
    <source>
        <dbReference type="Proteomes" id="UP000494165"/>
    </source>
</evidence>
<dbReference type="EMBL" id="CADEPI010000014">
    <property type="protein sequence ID" value="CAB3363935.1"/>
    <property type="molecule type" value="Genomic_DNA"/>
</dbReference>
<dbReference type="OrthoDB" id="5307922at2759"/>
<dbReference type="InterPro" id="IPR011042">
    <property type="entry name" value="6-blade_b-propeller_TolB-like"/>
</dbReference>
<evidence type="ECO:0000256" key="1">
    <source>
        <dbReference type="ARBA" id="ARBA00009191"/>
    </source>
</evidence>
<dbReference type="PANTHER" id="PTHR10426">
    <property type="entry name" value="STRICTOSIDINE SYNTHASE-RELATED"/>
    <property type="match status" value="1"/>
</dbReference>
<dbReference type="Pfam" id="PF03088">
    <property type="entry name" value="Str_synth"/>
    <property type="match status" value="1"/>
</dbReference>
<keyword evidence="4" id="KW-0732">Signal</keyword>